<dbReference type="Gramene" id="EOX99123">
    <property type="protein sequence ID" value="EOX99123"/>
    <property type="gene ID" value="TCM_007732"/>
</dbReference>
<reference evidence="1 2" key="1">
    <citation type="journal article" date="2013" name="Genome Biol.">
        <title>The genome sequence of the most widely cultivated cacao type and its use to identify candidate genes regulating pod color.</title>
        <authorList>
            <person name="Motamayor J.C."/>
            <person name="Mockaitis K."/>
            <person name="Schmutz J."/>
            <person name="Haiminen N."/>
            <person name="Iii D.L."/>
            <person name="Cornejo O."/>
            <person name="Findley S.D."/>
            <person name="Zheng P."/>
            <person name="Utro F."/>
            <person name="Royaert S."/>
            <person name="Saski C."/>
            <person name="Jenkins J."/>
            <person name="Podicheti R."/>
            <person name="Zhao M."/>
            <person name="Scheffler B.E."/>
            <person name="Stack J.C."/>
            <person name="Feltus F.A."/>
            <person name="Mustiga G.M."/>
            <person name="Amores F."/>
            <person name="Phillips W."/>
            <person name="Marelli J.P."/>
            <person name="May G.D."/>
            <person name="Shapiro H."/>
            <person name="Ma J."/>
            <person name="Bustamante C.D."/>
            <person name="Schnell R.J."/>
            <person name="Main D."/>
            <person name="Gilbert D."/>
            <person name="Parida L."/>
            <person name="Kuhn D.N."/>
        </authorList>
    </citation>
    <scope>NUCLEOTIDE SEQUENCE [LARGE SCALE GENOMIC DNA]</scope>
    <source>
        <strain evidence="2">cv. Matina 1-6</strain>
    </source>
</reference>
<dbReference type="InParanoid" id="A0A061EA19"/>
<keyword evidence="2" id="KW-1185">Reference proteome</keyword>
<gene>
    <name evidence="1" type="ORF">TCM_007732</name>
</gene>
<name>A0A061EA19_THECC</name>
<accession>A0A061EA19</accession>
<sequence>MEAMYLNPLCPMCATNGDIVHMGAMYLDVEGQLQVRYPYGETRFDLEVFYRQLIRGYINYTHNYHGELLEDLWHREAMRQQRRCLDRVRENVTVYKIVTCTAHKTCRYSTTNDCYTPPKARNQP</sequence>
<proteinExistence type="predicted"/>
<evidence type="ECO:0000313" key="2">
    <source>
        <dbReference type="Proteomes" id="UP000026915"/>
    </source>
</evidence>
<organism evidence="1 2">
    <name type="scientific">Theobroma cacao</name>
    <name type="common">Cacao</name>
    <name type="synonym">Cocoa</name>
    <dbReference type="NCBI Taxonomy" id="3641"/>
    <lineage>
        <taxon>Eukaryota</taxon>
        <taxon>Viridiplantae</taxon>
        <taxon>Streptophyta</taxon>
        <taxon>Embryophyta</taxon>
        <taxon>Tracheophyta</taxon>
        <taxon>Spermatophyta</taxon>
        <taxon>Magnoliopsida</taxon>
        <taxon>eudicotyledons</taxon>
        <taxon>Gunneridae</taxon>
        <taxon>Pentapetalae</taxon>
        <taxon>rosids</taxon>
        <taxon>malvids</taxon>
        <taxon>Malvales</taxon>
        <taxon>Malvaceae</taxon>
        <taxon>Byttnerioideae</taxon>
        <taxon>Theobroma</taxon>
    </lineage>
</organism>
<dbReference type="Proteomes" id="UP000026915">
    <property type="component" value="Chromosome 2"/>
</dbReference>
<dbReference type="AlphaFoldDB" id="A0A061EA19"/>
<evidence type="ECO:0000313" key="1">
    <source>
        <dbReference type="EMBL" id="EOX99123.1"/>
    </source>
</evidence>
<protein>
    <submittedName>
        <fullName evidence="1">Uncharacterized protein</fullName>
    </submittedName>
</protein>
<dbReference type="HOGENOM" id="CLU_2008076_0_0_1"/>
<dbReference type="EMBL" id="CM001880">
    <property type="protein sequence ID" value="EOX99123.1"/>
    <property type="molecule type" value="Genomic_DNA"/>
</dbReference>